<proteinExistence type="predicted"/>
<protein>
    <submittedName>
        <fullName evidence="1">Uncharacterized protein</fullName>
    </submittedName>
</protein>
<dbReference type="EMBL" id="CM047589">
    <property type="protein sequence ID" value="KAI9920538.1"/>
    <property type="molecule type" value="Genomic_DNA"/>
</dbReference>
<dbReference type="Proteomes" id="UP001163321">
    <property type="component" value="Chromosome 10"/>
</dbReference>
<gene>
    <name evidence="1" type="ORF">PsorP6_015786</name>
</gene>
<comment type="caution">
    <text evidence="1">The sequence shown here is derived from an EMBL/GenBank/DDBJ whole genome shotgun (WGS) entry which is preliminary data.</text>
</comment>
<accession>A0ACC0WRK9</accession>
<evidence type="ECO:0000313" key="2">
    <source>
        <dbReference type="Proteomes" id="UP001163321"/>
    </source>
</evidence>
<name>A0ACC0WRK9_9STRA</name>
<evidence type="ECO:0000313" key="1">
    <source>
        <dbReference type="EMBL" id="KAI9920538.1"/>
    </source>
</evidence>
<organism evidence="1 2">
    <name type="scientific">Peronosclerospora sorghi</name>
    <dbReference type="NCBI Taxonomy" id="230839"/>
    <lineage>
        <taxon>Eukaryota</taxon>
        <taxon>Sar</taxon>
        <taxon>Stramenopiles</taxon>
        <taxon>Oomycota</taxon>
        <taxon>Peronosporomycetes</taxon>
        <taxon>Peronosporales</taxon>
        <taxon>Peronosporaceae</taxon>
        <taxon>Peronosclerospora</taxon>
    </lineage>
</organism>
<keyword evidence="2" id="KW-1185">Reference proteome</keyword>
<sequence>MERLLSLVSPRRSWFSTSNVSRLRGTPHLKRKLGQHLLISDDILNQIVAASELKSISSSPIRVLEIGPGTGNLTSALLQVSPNVHVHTVEYDPRMVEQLMHRFPSEVESGRLVLEHSDFEDFRFEEFALRLLAQPGHKNYSRLSANTALVADVMSIVKVPRQLFLPPPKVDSRVIKLVPRAVPTHSLPADMFFPKFDALLRLCFERKNKTLRALLLAKTARSQYELKGATNSNDVHQAVTDRVEAALDASGLASSRAVKVSVAEFIKLMEELRKHEIDLRPSTTRHFRE</sequence>
<reference evidence="1 2" key="1">
    <citation type="journal article" date="2022" name="bioRxiv">
        <title>The genome of the oomycete Peronosclerospora sorghi, a cosmopolitan pathogen of maize and sorghum, is inflated with dispersed pseudogenes.</title>
        <authorList>
            <person name="Fletcher K."/>
            <person name="Martin F."/>
            <person name="Isakeit T."/>
            <person name="Cavanaugh K."/>
            <person name="Magill C."/>
            <person name="Michelmore R."/>
        </authorList>
    </citation>
    <scope>NUCLEOTIDE SEQUENCE [LARGE SCALE GENOMIC DNA]</scope>
    <source>
        <strain evidence="1">P6</strain>
    </source>
</reference>